<dbReference type="InterPro" id="IPR036612">
    <property type="entry name" value="KH_dom_type_1_sf"/>
</dbReference>
<dbReference type="InterPro" id="IPR045071">
    <property type="entry name" value="BBP-like"/>
</dbReference>
<proteinExistence type="evidence at transcript level"/>
<dbReference type="PANTHER" id="PTHR11208">
    <property type="entry name" value="RNA-BINDING PROTEIN RELATED"/>
    <property type="match status" value="1"/>
</dbReference>
<evidence type="ECO:0000313" key="4">
    <source>
        <dbReference type="EMBL" id="ADY44334.1"/>
    </source>
</evidence>
<dbReference type="InterPro" id="IPR055256">
    <property type="entry name" value="KH_1_KHDC4/BBP-like"/>
</dbReference>
<dbReference type="GO" id="GO:0003729">
    <property type="term" value="F:mRNA binding"/>
    <property type="evidence" value="ECO:0007669"/>
    <property type="project" value="TreeGrafter"/>
</dbReference>
<name>F1L2I0_ASCSU</name>
<dbReference type="GO" id="GO:0000381">
    <property type="term" value="P:regulation of alternative mRNA splicing, via spliceosome"/>
    <property type="evidence" value="ECO:0007669"/>
    <property type="project" value="TreeGrafter"/>
</dbReference>
<evidence type="ECO:0000256" key="2">
    <source>
        <dbReference type="SAM" id="MobiDB-lite"/>
    </source>
</evidence>
<accession>F1L2I0</accession>
<feature type="domain" description="K Homology" evidence="3">
    <location>
        <begin position="172"/>
        <end position="267"/>
    </location>
</feature>
<reference evidence="4" key="1">
    <citation type="journal article" date="2011" name="Genome Res.">
        <title>Deep small RNA sequencing from the nematode Ascaris reveals conservation, functional diversification, and novel developmental profiles.</title>
        <authorList>
            <person name="Wang J."/>
            <person name="Czech B."/>
            <person name="Crunk A."/>
            <person name="Wallace A."/>
            <person name="Mitreva M."/>
            <person name="Hannon G.J."/>
            <person name="Davis R.E."/>
        </authorList>
    </citation>
    <scope>NUCLEOTIDE SEQUENCE</scope>
</reference>
<feature type="compositionally biased region" description="Gly residues" evidence="2">
    <location>
        <begin position="304"/>
        <end position="315"/>
    </location>
</feature>
<sequence>MMPTNEYGRDLMGGAMGDYSTHSTGYGNGAGMGAGGYGSGQYGGASYGAGGYGSGQYGGASYGGGGYGSGQYGGASYGGGGYGGGPGGYVGGYNTGGYAGGYGGMSMQMQSPLDAEIQVVIREIHNELQLMEQGGEWSEQFKNAKRLLAAEADKLENNIDPEWLEVDIEKPIKVSKKILIPNFRHPHFNFVGKILGPKGASLQAMAKQFKCHIYVLGRGSTKDRAKEQELLNSGDLQYAHYGGPLHVKVETIAPAHVAYKRVAGVLEALSNTLQPTRDDGFEKALSGGGDADKDGDGDDKSGGTMRGGRGGFRGGRGGDRSGFMGGRGGDRGGFRGGHGGGSDRGSFRPY</sequence>
<dbReference type="PANTHER" id="PTHR11208:SF42">
    <property type="entry name" value="QUAKING RELATED 54B, ISOFORM E"/>
    <property type="match status" value="1"/>
</dbReference>
<evidence type="ECO:0000259" key="3">
    <source>
        <dbReference type="SMART" id="SM00322"/>
    </source>
</evidence>
<evidence type="ECO:0000256" key="1">
    <source>
        <dbReference type="ARBA" id="ARBA00022884"/>
    </source>
</evidence>
<feature type="region of interest" description="Disordered" evidence="2">
    <location>
        <begin position="276"/>
        <end position="350"/>
    </location>
</feature>
<dbReference type="Gene3D" id="3.30.1370.10">
    <property type="entry name" value="K Homology domain, type 1"/>
    <property type="match status" value="1"/>
</dbReference>
<dbReference type="EMBL" id="JI170130">
    <property type="protein sequence ID" value="ADY44334.1"/>
    <property type="molecule type" value="mRNA"/>
</dbReference>
<dbReference type="SUPFAM" id="SSF54791">
    <property type="entry name" value="Eukaryotic type KH-domain (KH-domain type I)"/>
    <property type="match status" value="1"/>
</dbReference>
<dbReference type="FunFam" id="3.30.1370.10:FF:000105">
    <property type="entry name" value="Protein CBG12765"/>
    <property type="match status" value="1"/>
</dbReference>
<protein>
    <submittedName>
        <fullName evidence="4">KH domain-containing, RNA-binding, signal transduction-associated protein 2</fullName>
    </submittedName>
</protein>
<dbReference type="Pfam" id="PF22675">
    <property type="entry name" value="KH-I_KHDC4-BBP"/>
    <property type="match status" value="1"/>
</dbReference>
<feature type="compositionally biased region" description="Basic and acidic residues" evidence="2">
    <location>
        <begin position="290"/>
        <end position="301"/>
    </location>
</feature>
<dbReference type="InterPro" id="IPR004087">
    <property type="entry name" value="KH_dom"/>
</dbReference>
<keyword evidence="1" id="KW-0694">RNA-binding</keyword>
<dbReference type="GO" id="GO:0005634">
    <property type="term" value="C:nucleus"/>
    <property type="evidence" value="ECO:0007669"/>
    <property type="project" value="TreeGrafter"/>
</dbReference>
<organism evidence="4">
    <name type="scientific">Ascaris suum</name>
    <name type="common">Pig roundworm</name>
    <name type="synonym">Ascaris lumbricoides</name>
    <dbReference type="NCBI Taxonomy" id="6253"/>
    <lineage>
        <taxon>Eukaryota</taxon>
        <taxon>Metazoa</taxon>
        <taxon>Ecdysozoa</taxon>
        <taxon>Nematoda</taxon>
        <taxon>Chromadorea</taxon>
        <taxon>Rhabditida</taxon>
        <taxon>Spirurina</taxon>
        <taxon>Ascaridomorpha</taxon>
        <taxon>Ascaridoidea</taxon>
        <taxon>Ascarididae</taxon>
        <taxon>Ascaris</taxon>
    </lineage>
</organism>
<dbReference type="SMART" id="SM00322">
    <property type="entry name" value="KH"/>
    <property type="match status" value="1"/>
</dbReference>
<feature type="compositionally biased region" description="Gly residues" evidence="2">
    <location>
        <begin position="334"/>
        <end position="343"/>
    </location>
</feature>
<dbReference type="AlphaFoldDB" id="F1L2I0"/>